<name>A0AAV9JRI4_9PEZI</name>
<proteinExistence type="predicted"/>
<feature type="compositionally biased region" description="Polar residues" evidence="1">
    <location>
        <begin position="49"/>
        <end position="58"/>
    </location>
</feature>
<protein>
    <submittedName>
        <fullName evidence="2">Uncharacterized protein</fullName>
    </submittedName>
</protein>
<reference evidence="2 3" key="1">
    <citation type="submission" date="2021-11" db="EMBL/GenBank/DDBJ databases">
        <title>Black yeast isolated from Biological Soil Crust.</title>
        <authorList>
            <person name="Kurbessoian T."/>
        </authorList>
    </citation>
    <scope>NUCLEOTIDE SEQUENCE [LARGE SCALE GENOMIC DNA]</scope>
    <source>
        <strain evidence="2 3">CCFEE 5522</strain>
    </source>
</reference>
<gene>
    <name evidence="2" type="ORF">LTR36_010755</name>
</gene>
<evidence type="ECO:0000313" key="3">
    <source>
        <dbReference type="Proteomes" id="UP001324427"/>
    </source>
</evidence>
<dbReference type="Proteomes" id="UP001324427">
    <property type="component" value="Unassembled WGS sequence"/>
</dbReference>
<comment type="caution">
    <text evidence="2">The sequence shown here is derived from an EMBL/GenBank/DDBJ whole genome shotgun (WGS) entry which is preliminary data.</text>
</comment>
<sequence length="105" mass="11936">MPASWTFAPYNLGIPQDAGDEDEDKSAYPTGLPPPRQDSCRQAPDPRFYSSTHTTQRSRLIPPNKLSTGLYSLPASKLRYLHQLDHFWWDEGFDGSPGRKDELQD</sequence>
<organism evidence="2 3">
    <name type="scientific">Oleoguttula mirabilis</name>
    <dbReference type="NCBI Taxonomy" id="1507867"/>
    <lineage>
        <taxon>Eukaryota</taxon>
        <taxon>Fungi</taxon>
        <taxon>Dikarya</taxon>
        <taxon>Ascomycota</taxon>
        <taxon>Pezizomycotina</taxon>
        <taxon>Dothideomycetes</taxon>
        <taxon>Dothideomycetidae</taxon>
        <taxon>Mycosphaerellales</taxon>
        <taxon>Teratosphaeriaceae</taxon>
        <taxon>Oleoguttula</taxon>
    </lineage>
</organism>
<dbReference type="AlphaFoldDB" id="A0AAV9JRI4"/>
<evidence type="ECO:0000256" key="1">
    <source>
        <dbReference type="SAM" id="MobiDB-lite"/>
    </source>
</evidence>
<evidence type="ECO:0000313" key="2">
    <source>
        <dbReference type="EMBL" id="KAK4548035.1"/>
    </source>
</evidence>
<feature type="region of interest" description="Disordered" evidence="1">
    <location>
        <begin position="1"/>
        <end position="66"/>
    </location>
</feature>
<keyword evidence="3" id="KW-1185">Reference proteome</keyword>
<accession>A0AAV9JRI4</accession>
<dbReference type="EMBL" id="JAVFHQ010000009">
    <property type="protein sequence ID" value="KAK4548035.1"/>
    <property type="molecule type" value="Genomic_DNA"/>
</dbReference>